<evidence type="ECO:0000256" key="1">
    <source>
        <dbReference type="SAM" id="MobiDB-lite"/>
    </source>
</evidence>
<feature type="region of interest" description="Disordered" evidence="1">
    <location>
        <begin position="51"/>
        <end position="100"/>
    </location>
</feature>
<feature type="compositionally biased region" description="Low complexity" evidence="1">
    <location>
        <begin position="60"/>
        <end position="90"/>
    </location>
</feature>
<gene>
    <name evidence="2" type="ORF">CR513_27333</name>
</gene>
<feature type="non-terminal residue" evidence="2">
    <location>
        <position position="1"/>
    </location>
</feature>
<name>A0A371GJR8_MUCPR</name>
<reference evidence="2" key="1">
    <citation type="submission" date="2018-05" db="EMBL/GenBank/DDBJ databases">
        <title>Draft genome of Mucuna pruriens seed.</title>
        <authorList>
            <person name="Nnadi N.E."/>
            <person name="Vos R."/>
            <person name="Hasami M.H."/>
            <person name="Devisetty U.K."/>
            <person name="Aguiy J.C."/>
        </authorList>
    </citation>
    <scope>NUCLEOTIDE SEQUENCE [LARGE SCALE GENOMIC DNA]</scope>
    <source>
        <strain evidence="2">JCA_2017</strain>
    </source>
</reference>
<protein>
    <submittedName>
        <fullName evidence="2">Uncharacterized protein</fullName>
    </submittedName>
</protein>
<proteinExistence type="predicted"/>
<keyword evidence="3" id="KW-1185">Reference proteome</keyword>
<dbReference type="EMBL" id="QJKJ01005287">
    <property type="protein sequence ID" value="RDX90770.1"/>
    <property type="molecule type" value="Genomic_DNA"/>
</dbReference>
<sequence length="100" mass="11559">MVSNTQQFGTRGAGPSQVVNEAGAIDNLRLENQLTKLTSLVRQLVVDQHQQNIPRRRYQRQSYQSRPYDSQQFRRQPYQPSSSQGQYSAQDSDPSRPCRF</sequence>
<dbReference type="AlphaFoldDB" id="A0A371GJR8"/>
<dbReference type="OrthoDB" id="999762at2759"/>
<evidence type="ECO:0000313" key="3">
    <source>
        <dbReference type="Proteomes" id="UP000257109"/>
    </source>
</evidence>
<dbReference type="Proteomes" id="UP000257109">
    <property type="component" value="Unassembled WGS sequence"/>
</dbReference>
<accession>A0A371GJR8</accession>
<organism evidence="2 3">
    <name type="scientific">Mucuna pruriens</name>
    <name type="common">Velvet bean</name>
    <name type="synonym">Dolichos pruriens</name>
    <dbReference type="NCBI Taxonomy" id="157652"/>
    <lineage>
        <taxon>Eukaryota</taxon>
        <taxon>Viridiplantae</taxon>
        <taxon>Streptophyta</taxon>
        <taxon>Embryophyta</taxon>
        <taxon>Tracheophyta</taxon>
        <taxon>Spermatophyta</taxon>
        <taxon>Magnoliopsida</taxon>
        <taxon>eudicotyledons</taxon>
        <taxon>Gunneridae</taxon>
        <taxon>Pentapetalae</taxon>
        <taxon>rosids</taxon>
        <taxon>fabids</taxon>
        <taxon>Fabales</taxon>
        <taxon>Fabaceae</taxon>
        <taxon>Papilionoideae</taxon>
        <taxon>50 kb inversion clade</taxon>
        <taxon>NPAAA clade</taxon>
        <taxon>indigoferoid/millettioid clade</taxon>
        <taxon>Phaseoleae</taxon>
        <taxon>Mucuna</taxon>
    </lineage>
</organism>
<evidence type="ECO:0000313" key="2">
    <source>
        <dbReference type="EMBL" id="RDX90770.1"/>
    </source>
</evidence>
<comment type="caution">
    <text evidence="2">The sequence shown here is derived from an EMBL/GenBank/DDBJ whole genome shotgun (WGS) entry which is preliminary data.</text>
</comment>